<proteinExistence type="predicted"/>
<name>A0A4Y8NC63_9BURK</name>
<dbReference type="Proteomes" id="UP000297385">
    <property type="component" value="Unassembled WGS sequence"/>
</dbReference>
<dbReference type="AlphaFoldDB" id="A0A4Y8NC63"/>
<evidence type="ECO:0000313" key="1">
    <source>
        <dbReference type="EMBL" id="TFE46928.1"/>
    </source>
</evidence>
<dbReference type="EMBL" id="SNVI01000001">
    <property type="protein sequence ID" value="TFE46928.1"/>
    <property type="molecule type" value="Genomic_DNA"/>
</dbReference>
<gene>
    <name evidence="1" type="ORF">E2553_18920</name>
</gene>
<organism evidence="1 2">
    <name type="scientific">Paraburkholderia dipogonis</name>
    <dbReference type="NCBI Taxonomy" id="1211383"/>
    <lineage>
        <taxon>Bacteria</taxon>
        <taxon>Pseudomonadati</taxon>
        <taxon>Pseudomonadota</taxon>
        <taxon>Betaproteobacteria</taxon>
        <taxon>Burkholderiales</taxon>
        <taxon>Burkholderiaceae</taxon>
        <taxon>Paraburkholderia</taxon>
    </lineage>
</organism>
<protein>
    <submittedName>
        <fullName evidence="1">Uncharacterized protein</fullName>
    </submittedName>
</protein>
<sequence>MFVDPEYRDCGLSHLLAEAAADVTVAVLREFHVRLTAAQTQTCDVEVTVIGEPLSPGGERVLEAVAHQFAQQWHESIEEAERTHGLRVTTISVIHE</sequence>
<comment type="caution">
    <text evidence="1">The sequence shown here is derived from an EMBL/GenBank/DDBJ whole genome shotgun (WGS) entry which is preliminary data.</text>
</comment>
<reference evidence="1 2" key="1">
    <citation type="submission" date="2019-03" db="EMBL/GenBank/DDBJ databases">
        <title>Complete Genome Sequence of Paraburkholderia dipogonis ICMP 19430T, a Nitrogen-fixing Symbiont of the South African Invasive Legume Dipogon lignosus in New Zealand.</title>
        <authorList>
            <person name="De Meyer S.E."/>
        </authorList>
    </citation>
    <scope>NUCLEOTIDE SEQUENCE [LARGE SCALE GENOMIC DNA]</scope>
    <source>
        <strain evidence="1 2">ICMP 19430</strain>
    </source>
</reference>
<dbReference type="RefSeq" id="WP_134458450.1">
    <property type="nucleotide sequence ID" value="NZ_JBHMFL010000122.1"/>
</dbReference>
<evidence type="ECO:0000313" key="2">
    <source>
        <dbReference type="Proteomes" id="UP000297385"/>
    </source>
</evidence>
<accession>A0A4Y8NC63</accession>